<feature type="region of interest" description="Disordered" evidence="2">
    <location>
        <begin position="258"/>
        <end position="285"/>
    </location>
</feature>
<evidence type="ECO:0000256" key="2">
    <source>
        <dbReference type="SAM" id="MobiDB-lite"/>
    </source>
</evidence>
<keyword evidence="1" id="KW-0863">Zinc-finger</keyword>
<organism evidence="4 5">
    <name type="scientific">Anopheles farauti</name>
    <dbReference type="NCBI Taxonomy" id="69004"/>
    <lineage>
        <taxon>Eukaryota</taxon>
        <taxon>Metazoa</taxon>
        <taxon>Ecdysozoa</taxon>
        <taxon>Arthropoda</taxon>
        <taxon>Hexapoda</taxon>
        <taxon>Insecta</taxon>
        <taxon>Pterygota</taxon>
        <taxon>Neoptera</taxon>
        <taxon>Endopterygota</taxon>
        <taxon>Diptera</taxon>
        <taxon>Nematocera</taxon>
        <taxon>Culicoidea</taxon>
        <taxon>Culicidae</taxon>
        <taxon>Anophelinae</taxon>
        <taxon>Anopheles</taxon>
    </lineage>
</organism>
<evidence type="ECO:0000313" key="4">
    <source>
        <dbReference type="EnsemblMetazoa" id="AFAF012418-PA"/>
    </source>
</evidence>
<name>A0A182QL55_9DIPT</name>
<dbReference type="Proteomes" id="UP000075886">
    <property type="component" value="Unassembled WGS sequence"/>
</dbReference>
<protein>
    <recommendedName>
        <fullName evidence="3">C2H2-type domain-containing protein</fullName>
    </recommendedName>
</protein>
<evidence type="ECO:0000313" key="5">
    <source>
        <dbReference type="Proteomes" id="UP000075886"/>
    </source>
</evidence>
<reference evidence="5" key="1">
    <citation type="submission" date="2014-01" db="EMBL/GenBank/DDBJ databases">
        <title>The Genome Sequence of Anopheles farauti FAR1 (V2).</title>
        <authorList>
            <consortium name="The Broad Institute Genomics Platform"/>
            <person name="Neafsey D.E."/>
            <person name="Besansky N."/>
            <person name="Howell P."/>
            <person name="Walton C."/>
            <person name="Young S.K."/>
            <person name="Zeng Q."/>
            <person name="Gargeya S."/>
            <person name="Fitzgerald M."/>
            <person name="Haas B."/>
            <person name="Abouelleil A."/>
            <person name="Allen A.W."/>
            <person name="Alvarado L."/>
            <person name="Arachchi H.M."/>
            <person name="Berlin A.M."/>
            <person name="Chapman S.B."/>
            <person name="Gainer-Dewar J."/>
            <person name="Goldberg J."/>
            <person name="Griggs A."/>
            <person name="Gujja S."/>
            <person name="Hansen M."/>
            <person name="Howarth C."/>
            <person name="Imamovic A."/>
            <person name="Ireland A."/>
            <person name="Larimer J."/>
            <person name="McCowan C."/>
            <person name="Murphy C."/>
            <person name="Pearson M."/>
            <person name="Poon T.W."/>
            <person name="Priest M."/>
            <person name="Roberts A."/>
            <person name="Saif S."/>
            <person name="Shea T."/>
            <person name="Sisk P."/>
            <person name="Sykes S."/>
            <person name="Wortman J."/>
            <person name="Nusbaum C."/>
            <person name="Birren B."/>
        </authorList>
    </citation>
    <scope>NUCLEOTIDE SEQUENCE [LARGE SCALE GENOMIC DNA]</scope>
    <source>
        <strain evidence="5">FAR1</strain>
    </source>
</reference>
<reference evidence="4" key="2">
    <citation type="submission" date="2020-05" db="UniProtKB">
        <authorList>
            <consortium name="EnsemblMetazoa"/>
        </authorList>
    </citation>
    <scope>IDENTIFICATION</scope>
    <source>
        <strain evidence="4">FAR1</strain>
    </source>
</reference>
<keyword evidence="1" id="KW-0862">Zinc</keyword>
<dbReference type="InterPro" id="IPR013087">
    <property type="entry name" value="Znf_C2H2_type"/>
</dbReference>
<dbReference type="GO" id="GO:0008270">
    <property type="term" value="F:zinc ion binding"/>
    <property type="evidence" value="ECO:0007669"/>
    <property type="project" value="UniProtKB-KW"/>
</dbReference>
<sequence length="357" mass="40018">MDGMCFNYDHYFAEETFVIDDFGEIFEDVVRIANTSSNYLYRDFDAELRHDSPPPASFIASNRCFEKEVSSLFSDMEYLTEVSPSTGVGIPVANAITIAVNPTEFSYKPSIRSDEAPKEVHKPAVQNIGDESTFGNHKESSLEQHVATGKLSAPIEYQRILNNYIQKGRRKLEASSYSKMKASCQAKEKSKSVLRSPTSPNETETIASLFSQSGGQHKFQLERRPTSTVTAIVNHLPLPAFDKPSSISDSSRDMIKSSLLSTRSTSSASSCPLNTAKSTTTTTTTTNQRLCKTARLHHCRDCTSSFASGELLRKHNCIIAEQYQCHLCLREFKKRKTLEHHMKSHDKVFSTDNDLRK</sequence>
<dbReference type="EMBL" id="AXCN02000839">
    <property type="status" value="NOT_ANNOTATED_CDS"/>
    <property type="molecule type" value="Genomic_DNA"/>
</dbReference>
<evidence type="ECO:0000259" key="3">
    <source>
        <dbReference type="PROSITE" id="PS50157"/>
    </source>
</evidence>
<feature type="compositionally biased region" description="Low complexity" evidence="2">
    <location>
        <begin position="258"/>
        <end position="270"/>
    </location>
</feature>
<evidence type="ECO:0000256" key="1">
    <source>
        <dbReference type="PROSITE-ProRule" id="PRU00042"/>
    </source>
</evidence>
<accession>A0A182QL55</accession>
<feature type="domain" description="C2H2-type" evidence="3">
    <location>
        <begin position="323"/>
        <end position="345"/>
    </location>
</feature>
<dbReference type="EnsemblMetazoa" id="AFAF012418-RA">
    <property type="protein sequence ID" value="AFAF012418-PA"/>
    <property type="gene ID" value="AFAF012418"/>
</dbReference>
<keyword evidence="5" id="KW-1185">Reference proteome</keyword>
<keyword evidence="1" id="KW-0479">Metal-binding</keyword>
<dbReference type="VEuPathDB" id="VectorBase:AFAF012418"/>
<dbReference type="AlphaFoldDB" id="A0A182QL55"/>
<dbReference type="PROSITE" id="PS00028">
    <property type="entry name" value="ZINC_FINGER_C2H2_1"/>
    <property type="match status" value="1"/>
</dbReference>
<proteinExistence type="predicted"/>
<dbReference type="PROSITE" id="PS50157">
    <property type="entry name" value="ZINC_FINGER_C2H2_2"/>
    <property type="match status" value="1"/>
</dbReference>